<proteinExistence type="predicted"/>
<evidence type="ECO:0000313" key="1">
    <source>
        <dbReference type="EMBL" id="AGE72758.1"/>
    </source>
</evidence>
<reference evidence="1 2" key="1">
    <citation type="journal article" date="2012" name="ISME J.">
        <title>Genomic evidence of rapid, global-scale gene flow in a Sulfolobus species.</title>
        <authorList>
            <person name="Mao D."/>
            <person name="Grogan D."/>
        </authorList>
    </citation>
    <scope>NUCLEOTIDE SEQUENCE [LARGE SCALE GENOMIC DNA]</scope>
    <source>
        <strain evidence="1 2">Ron12/I</strain>
    </source>
</reference>
<dbReference type="KEGG" id="sacr:SacRon12I_02525"/>
<gene>
    <name evidence="1" type="ORF">SacRon12I_02525</name>
</gene>
<dbReference type="EMBL" id="CP002818">
    <property type="protein sequence ID" value="AGE72758.1"/>
    <property type="molecule type" value="Genomic_DNA"/>
</dbReference>
<dbReference type="HOGENOM" id="CLU_3094276_0_0_2"/>
<accession>M1IAC4</accession>
<sequence length="51" mass="5963">MIAITVVRDVFLVRYFNDKEKENYILRSLKTENVEALVHKNLSGLNAVRLE</sequence>
<evidence type="ECO:0000313" key="2">
    <source>
        <dbReference type="Proteomes" id="UP000011280"/>
    </source>
</evidence>
<organism evidence="2">
    <name type="scientific">Sulfolobus acidocaldarius Ron12/I</name>
    <dbReference type="NCBI Taxonomy" id="1028567"/>
    <lineage>
        <taxon>Archaea</taxon>
        <taxon>Thermoproteota</taxon>
        <taxon>Thermoprotei</taxon>
        <taxon>Sulfolobales</taxon>
        <taxon>Sulfolobaceae</taxon>
        <taxon>Sulfolobus</taxon>
    </lineage>
</organism>
<dbReference type="PATRIC" id="fig|1028567.7.peg.503"/>
<name>M1IAC4_9CREN</name>
<dbReference type="Proteomes" id="UP000011280">
    <property type="component" value="Chromosome"/>
</dbReference>
<dbReference type="AlphaFoldDB" id="M1IAC4"/>
<protein>
    <submittedName>
        <fullName evidence="1">Uncharacterized protein</fullName>
    </submittedName>
</protein>